<name>A0A7Y0WS65_9GAMM</name>
<protein>
    <submittedName>
        <fullName evidence="3">Amidohydrolase family protein</fullName>
    </submittedName>
</protein>
<dbReference type="EMBL" id="JABCKY010000001">
    <property type="protein sequence ID" value="NMT63506.1"/>
    <property type="molecule type" value="Genomic_DNA"/>
</dbReference>
<dbReference type="PANTHER" id="PTHR35563:SF2">
    <property type="entry name" value="BARREL METAL-DEPENDENT HYDROLASE, PUTATIVE (AFU_ORTHOLOGUE AFUA_1G16240)-RELATED"/>
    <property type="match status" value="1"/>
</dbReference>
<dbReference type="Proteomes" id="UP000567186">
    <property type="component" value="Unassembled WGS sequence"/>
</dbReference>
<gene>
    <name evidence="3" type="ORF">HIU99_07825</name>
</gene>
<proteinExistence type="predicted"/>
<feature type="region of interest" description="Disordered" evidence="1">
    <location>
        <begin position="1"/>
        <end position="20"/>
    </location>
</feature>
<reference evidence="3 4" key="1">
    <citation type="submission" date="2020-04" db="EMBL/GenBank/DDBJ databases">
        <title>Marinobacter oceani sp. nov., isolated from marine solar saltern.</title>
        <authorList>
            <person name="Chen X.-Y."/>
        </authorList>
    </citation>
    <scope>NUCLEOTIDE SEQUENCE [LARGE SCALE GENOMIC DNA]</scope>
    <source>
        <strain evidence="3 4">W62</strain>
    </source>
</reference>
<accession>A0A7Y0WS65</accession>
<dbReference type="InterPro" id="IPR032466">
    <property type="entry name" value="Metal_Hydrolase"/>
</dbReference>
<evidence type="ECO:0000313" key="4">
    <source>
        <dbReference type="Proteomes" id="UP000567186"/>
    </source>
</evidence>
<dbReference type="Pfam" id="PF04909">
    <property type="entry name" value="Amidohydro_2"/>
    <property type="match status" value="1"/>
</dbReference>
<sequence length="293" mass="32838">MHTKPDIPGPNPRVEAPREKLPEGACDTHAHLFGPQEKYPYQPTRGYTPPDATETSYRQLLNTLGFQRAVLVQPSVYGTDNRRMLDTLAASTDTDPIEWRGVAVVDRHIGDEELSRMNALGVRGIRINLVFPGGVTFEDIVSLAARIKPFGWHIQFFVDVSKFENLAERLSKLPVPSVVDHMGHLSTRLGIANPGFRALVDLMAEGRTWVKLTGPNRISTLPEAPFTDVEPFFEALREARQDRCLFGTDWPHVQLPTPMPPDHVLVNEFMRLVPDDQGRQAILVDNPATLYGF</sequence>
<dbReference type="AlphaFoldDB" id="A0A7Y0WS65"/>
<comment type="caution">
    <text evidence="3">The sequence shown here is derived from an EMBL/GenBank/DDBJ whole genome shotgun (WGS) entry which is preliminary data.</text>
</comment>
<dbReference type="InterPro" id="IPR006680">
    <property type="entry name" value="Amidohydro-rel"/>
</dbReference>
<keyword evidence="4" id="KW-1185">Reference proteome</keyword>
<evidence type="ECO:0000313" key="3">
    <source>
        <dbReference type="EMBL" id="NMT63506.1"/>
    </source>
</evidence>
<evidence type="ECO:0000256" key="1">
    <source>
        <dbReference type="SAM" id="MobiDB-lite"/>
    </source>
</evidence>
<dbReference type="OrthoDB" id="9787654at2"/>
<dbReference type="Gene3D" id="3.20.20.140">
    <property type="entry name" value="Metal-dependent hydrolases"/>
    <property type="match status" value="1"/>
</dbReference>
<dbReference type="PANTHER" id="PTHR35563">
    <property type="entry name" value="BARREL METAL-DEPENDENT HYDROLASE, PUTATIVE (AFU_ORTHOLOGUE AFUA_1G16240)-RELATED"/>
    <property type="match status" value="1"/>
</dbReference>
<dbReference type="RefSeq" id="WP_135955922.1">
    <property type="nucleotide sequence ID" value="NZ_JABCKY010000001.1"/>
</dbReference>
<feature type="domain" description="Amidohydrolase-related" evidence="2">
    <location>
        <begin position="26"/>
        <end position="293"/>
    </location>
</feature>
<dbReference type="SUPFAM" id="SSF51556">
    <property type="entry name" value="Metallo-dependent hydrolases"/>
    <property type="match status" value="1"/>
</dbReference>
<dbReference type="InterPro" id="IPR052358">
    <property type="entry name" value="Aro_Compnd_Degr_Hydrolases"/>
</dbReference>
<keyword evidence="3" id="KW-0378">Hydrolase</keyword>
<evidence type="ECO:0000259" key="2">
    <source>
        <dbReference type="Pfam" id="PF04909"/>
    </source>
</evidence>
<organism evidence="3 4">
    <name type="scientific">Marinobacter orientalis</name>
    <dbReference type="NCBI Taxonomy" id="1928859"/>
    <lineage>
        <taxon>Bacteria</taxon>
        <taxon>Pseudomonadati</taxon>
        <taxon>Pseudomonadota</taxon>
        <taxon>Gammaproteobacteria</taxon>
        <taxon>Pseudomonadales</taxon>
        <taxon>Marinobacteraceae</taxon>
        <taxon>Marinobacter</taxon>
    </lineage>
</organism>
<dbReference type="GO" id="GO:0016787">
    <property type="term" value="F:hydrolase activity"/>
    <property type="evidence" value="ECO:0007669"/>
    <property type="project" value="UniProtKB-KW"/>
</dbReference>